<name>A0A644WGB4_9ZZZZ</name>
<dbReference type="Gene3D" id="3.40.190.10">
    <property type="entry name" value="Periplasmic binding protein-like II"/>
    <property type="match status" value="2"/>
</dbReference>
<evidence type="ECO:0000256" key="1">
    <source>
        <dbReference type="ARBA" id="ARBA00022448"/>
    </source>
</evidence>
<dbReference type="InterPro" id="IPR050811">
    <property type="entry name" value="Phosphate_ABC_transporter"/>
</dbReference>
<protein>
    <recommendedName>
        <fullName evidence="3">PBP domain-containing protein</fullName>
    </recommendedName>
</protein>
<dbReference type="PANTHER" id="PTHR30570:SF1">
    <property type="entry name" value="PHOSPHATE-BINDING PROTEIN PSTS"/>
    <property type="match status" value="1"/>
</dbReference>
<dbReference type="GO" id="GO:0042301">
    <property type="term" value="F:phosphate ion binding"/>
    <property type="evidence" value="ECO:0007669"/>
    <property type="project" value="InterPro"/>
</dbReference>
<dbReference type="Pfam" id="PF12849">
    <property type="entry name" value="PBP_like_2"/>
    <property type="match status" value="1"/>
</dbReference>
<evidence type="ECO:0000256" key="2">
    <source>
        <dbReference type="ARBA" id="ARBA00022729"/>
    </source>
</evidence>
<keyword evidence="2" id="KW-0732">Signal</keyword>
<keyword evidence="1" id="KW-0813">Transport</keyword>
<dbReference type="InterPro" id="IPR024370">
    <property type="entry name" value="PBP_domain"/>
</dbReference>
<dbReference type="EMBL" id="VSSQ01000875">
    <property type="protein sequence ID" value="MPM02521.1"/>
    <property type="molecule type" value="Genomic_DNA"/>
</dbReference>
<evidence type="ECO:0000259" key="3">
    <source>
        <dbReference type="Pfam" id="PF12849"/>
    </source>
</evidence>
<evidence type="ECO:0000313" key="4">
    <source>
        <dbReference type="EMBL" id="MPM02521.1"/>
    </source>
</evidence>
<sequence>MLSSYPLHTFLIFGPYAVAITVPDMEETMKKLLAAILASFVMMTLPVFAGGAKEPEPVQKNTFSWVEDGGVAGLPGVNPLKVSGNIITAGSSTVYPLSERMAERFKQEGYSGVITIDSIGSGAGFERFTVAGETDIANASRAIKAKEIEAAKQIGRNPIEFRVGTDALAVVVSNQNTFAKNLTKDELAKLFSTASTWSEINPAWPKEKIQRFIPGTDSGTFDYFSEEVFKNNPQPMLSAQNLQLSEDDNILVQGIKGSPYAVGFFGYAYYAENADSLTILSINGVEASKANVDNGTYPLARPLYIYSDEQIMRTKPQVAAFIDFYLSYVNEEVIGVGYFPANEDELEKGRQAWLKAMNGTY</sequence>
<dbReference type="InterPro" id="IPR011862">
    <property type="entry name" value="Phos-bd"/>
</dbReference>
<comment type="caution">
    <text evidence="4">The sequence shown here is derived from an EMBL/GenBank/DDBJ whole genome shotgun (WGS) entry which is preliminary data.</text>
</comment>
<reference evidence="4" key="1">
    <citation type="submission" date="2019-08" db="EMBL/GenBank/DDBJ databases">
        <authorList>
            <person name="Kucharzyk K."/>
            <person name="Murdoch R.W."/>
            <person name="Higgins S."/>
            <person name="Loffler F."/>
        </authorList>
    </citation>
    <scope>NUCLEOTIDE SEQUENCE</scope>
</reference>
<gene>
    <name evidence="4" type="ORF">SDC9_48770</name>
</gene>
<dbReference type="AlphaFoldDB" id="A0A644WGB4"/>
<accession>A0A644WGB4</accession>
<dbReference type="PANTHER" id="PTHR30570">
    <property type="entry name" value="PERIPLASMIC PHOSPHATE BINDING COMPONENT OF PHOSPHATE ABC TRANSPORTER"/>
    <property type="match status" value="1"/>
</dbReference>
<dbReference type="NCBIfam" id="TIGR02136">
    <property type="entry name" value="ptsS_2"/>
    <property type="match status" value="1"/>
</dbReference>
<dbReference type="SUPFAM" id="SSF53850">
    <property type="entry name" value="Periplasmic binding protein-like II"/>
    <property type="match status" value="1"/>
</dbReference>
<feature type="domain" description="PBP" evidence="3">
    <location>
        <begin position="82"/>
        <end position="327"/>
    </location>
</feature>
<proteinExistence type="predicted"/>
<organism evidence="4">
    <name type="scientific">bioreactor metagenome</name>
    <dbReference type="NCBI Taxonomy" id="1076179"/>
    <lineage>
        <taxon>unclassified sequences</taxon>
        <taxon>metagenomes</taxon>
        <taxon>ecological metagenomes</taxon>
    </lineage>
</organism>
<dbReference type="CDD" id="cd13654">
    <property type="entry name" value="PBP2_phosphate_like_2"/>
    <property type="match status" value="1"/>
</dbReference>